<accession>A0A1H3F7R2</accession>
<dbReference type="GO" id="GO:0016887">
    <property type="term" value="F:ATP hydrolysis activity"/>
    <property type="evidence" value="ECO:0007669"/>
    <property type="project" value="InterPro"/>
</dbReference>
<dbReference type="OrthoDB" id="9804819at2"/>
<dbReference type="CDD" id="cd03230">
    <property type="entry name" value="ABC_DR_subfamily_A"/>
    <property type="match status" value="1"/>
</dbReference>
<dbReference type="AlphaFoldDB" id="A0A1H3F7R2"/>
<proteinExistence type="predicted"/>
<evidence type="ECO:0000259" key="4">
    <source>
        <dbReference type="PROSITE" id="PS50893"/>
    </source>
</evidence>
<keyword evidence="1" id="KW-0813">Transport</keyword>
<dbReference type="Pfam" id="PF00005">
    <property type="entry name" value="ABC_tran"/>
    <property type="match status" value="1"/>
</dbReference>
<evidence type="ECO:0000256" key="2">
    <source>
        <dbReference type="ARBA" id="ARBA00022741"/>
    </source>
</evidence>
<organism evidence="5 6">
    <name type="scientific">Eubacterium barkeri</name>
    <name type="common">Clostridium barkeri</name>
    <dbReference type="NCBI Taxonomy" id="1528"/>
    <lineage>
        <taxon>Bacteria</taxon>
        <taxon>Bacillati</taxon>
        <taxon>Bacillota</taxon>
        <taxon>Clostridia</taxon>
        <taxon>Eubacteriales</taxon>
        <taxon>Eubacteriaceae</taxon>
        <taxon>Eubacterium</taxon>
    </lineage>
</organism>
<dbReference type="SUPFAM" id="SSF52540">
    <property type="entry name" value="P-loop containing nucleoside triphosphate hydrolases"/>
    <property type="match status" value="1"/>
</dbReference>
<dbReference type="STRING" id="1528.SAMN04488579_10947"/>
<dbReference type="RefSeq" id="WP_090244871.1">
    <property type="nucleotide sequence ID" value="NZ_FNOU01000009.1"/>
</dbReference>
<dbReference type="InterPro" id="IPR003593">
    <property type="entry name" value="AAA+_ATPase"/>
</dbReference>
<dbReference type="GO" id="GO:0005524">
    <property type="term" value="F:ATP binding"/>
    <property type="evidence" value="ECO:0007669"/>
    <property type="project" value="UniProtKB-KW"/>
</dbReference>
<feature type="domain" description="ABC transporter" evidence="4">
    <location>
        <begin position="5"/>
        <end position="229"/>
    </location>
</feature>
<gene>
    <name evidence="5" type="ORF">SAMN04488579_10947</name>
</gene>
<keyword evidence="6" id="KW-1185">Reference proteome</keyword>
<sequence length="280" mass="31260">MNSAIKIQNLSKHYPDFTLDNLNLVLPSGSIMGFIGENGAGKSTTIKLILDLIHRDSGEIQVMGQDLRTCGDLKEHIGVVMDESSFPDNLRAQEINTIMANCYKTWDSARFNAYLSTFSLPSNQPVKEFSRGMGMKLSIAVALSHDSKLLILDEPTSGLDPIVRNELLDLFLDFIQDESHSIFLSSHILSDLEKICDYIAFIHRGKLLFCEPKDVLLDRYRLVKCSEEDLQEIDPAAVAGKRRGAFGTEALVLKEAIPGGMLTDTPTIEDIMLYFIKEED</sequence>
<dbReference type="Gene3D" id="3.40.50.300">
    <property type="entry name" value="P-loop containing nucleotide triphosphate hydrolases"/>
    <property type="match status" value="1"/>
</dbReference>
<evidence type="ECO:0000313" key="5">
    <source>
        <dbReference type="EMBL" id="SDX86388.1"/>
    </source>
</evidence>
<dbReference type="PANTHER" id="PTHR42939">
    <property type="entry name" value="ABC TRANSPORTER ATP-BINDING PROTEIN ALBC-RELATED"/>
    <property type="match status" value="1"/>
</dbReference>
<protein>
    <submittedName>
        <fullName evidence="5">ABC-2 type transport system ATP-binding protein</fullName>
    </submittedName>
</protein>
<keyword evidence="3 5" id="KW-0067">ATP-binding</keyword>
<dbReference type="InterPro" id="IPR051782">
    <property type="entry name" value="ABC_Transporter_VariousFunc"/>
</dbReference>
<dbReference type="PANTHER" id="PTHR42939:SF3">
    <property type="entry name" value="ABC TRANSPORTER ATP-BINDING COMPONENT"/>
    <property type="match status" value="1"/>
</dbReference>
<reference evidence="6" key="1">
    <citation type="submission" date="2016-10" db="EMBL/GenBank/DDBJ databases">
        <authorList>
            <person name="Varghese N."/>
            <person name="Submissions S."/>
        </authorList>
    </citation>
    <scope>NUCLEOTIDE SEQUENCE [LARGE SCALE GENOMIC DNA]</scope>
    <source>
        <strain evidence="6">VPI 5359</strain>
    </source>
</reference>
<evidence type="ECO:0000256" key="3">
    <source>
        <dbReference type="ARBA" id="ARBA00022840"/>
    </source>
</evidence>
<evidence type="ECO:0000256" key="1">
    <source>
        <dbReference type="ARBA" id="ARBA00022448"/>
    </source>
</evidence>
<dbReference type="EMBL" id="FNOU01000009">
    <property type="protein sequence ID" value="SDX86388.1"/>
    <property type="molecule type" value="Genomic_DNA"/>
</dbReference>
<dbReference type="PROSITE" id="PS50893">
    <property type="entry name" value="ABC_TRANSPORTER_2"/>
    <property type="match status" value="1"/>
</dbReference>
<dbReference type="InterPro" id="IPR027417">
    <property type="entry name" value="P-loop_NTPase"/>
</dbReference>
<name>A0A1H3F7R2_EUBBA</name>
<dbReference type="InterPro" id="IPR003439">
    <property type="entry name" value="ABC_transporter-like_ATP-bd"/>
</dbReference>
<keyword evidence="2" id="KW-0547">Nucleotide-binding</keyword>
<evidence type="ECO:0000313" key="6">
    <source>
        <dbReference type="Proteomes" id="UP000199652"/>
    </source>
</evidence>
<dbReference type="Proteomes" id="UP000199652">
    <property type="component" value="Unassembled WGS sequence"/>
</dbReference>
<dbReference type="SMART" id="SM00382">
    <property type="entry name" value="AAA"/>
    <property type="match status" value="1"/>
</dbReference>